<evidence type="ECO:0000313" key="1">
    <source>
        <dbReference type="EMBL" id="CAB5162363.1"/>
    </source>
</evidence>
<dbReference type="SUPFAM" id="SSF52540">
    <property type="entry name" value="P-loop containing nucleoside triphosphate hydrolases"/>
    <property type="match status" value="1"/>
</dbReference>
<accession>A0A6J7W839</accession>
<protein>
    <submittedName>
        <fullName evidence="1">Uncharacterized protein</fullName>
    </submittedName>
</protein>
<dbReference type="InterPro" id="IPR027417">
    <property type="entry name" value="P-loop_NTPase"/>
</dbReference>
<dbReference type="EMBL" id="LR798200">
    <property type="protein sequence ID" value="CAB5162363.1"/>
    <property type="molecule type" value="Genomic_DNA"/>
</dbReference>
<dbReference type="Gene3D" id="3.40.630.30">
    <property type="match status" value="1"/>
</dbReference>
<sequence length="357" mass="39806">MSRPFLILSLSRSRTAWLSRFLTYGEWICGHEELRHARSLDDVRAMATIPCYGSAESVAAPWWRLFEQVAPGLRVVIIRRPVADVVESYMALGEPAFDRTALTRAITRLDAKLDQVAARYPDVLSVDYADLEDEATCARVFEHCLPYRHDHAHWSALAGTNIQCDVRLLARHYAAYRPAIERFARMAKGLCIAKISDAAPVDLEGMTIEQDTFEAWTRDGQRLFLDHIASVGEEPHNHSAKNWDLMARLYQAGAMQIMAARSNGRMFGYLVTLITPSLGNAEVMIGTNTAFYADPACPGLGAKLQRASLKALRVRGVDEVVWEAGKRGSGPRLGSLYRRLGAAEHGQTYRLELSENA</sequence>
<gene>
    <name evidence="1" type="ORF">UFOVP152_23</name>
</gene>
<proteinExistence type="predicted"/>
<reference evidence="1" key="1">
    <citation type="submission" date="2020-05" db="EMBL/GenBank/DDBJ databases">
        <authorList>
            <person name="Chiriac C."/>
            <person name="Salcher M."/>
            <person name="Ghai R."/>
            <person name="Kavagutti S V."/>
        </authorList>
    </citation>
    <scope>NUCLEOTIDE SEQUENCE</scope>
</reference>
<organism evidence="1">
    <name type="scientific">uncultured Caudovirales phage</name>
    <dbReference type="NCBI Taxonomy" id="2100421"/>
    <lineage>
        <taxon>Viruses</taxon>
        <taxon>Duplodnaviria</taxon>
        <taxon>Heunggongvirae</taxon>
        <taxon>Uroviricota</taxon>
        <taxon>Caudoviricetes</taxon>
        <taxon>Peduoviridae</taxon>
        <taxon>Maltschvirus</taxon>
        <taxon>Maltschvirus maltsch</taxon>
    </lineage>
</organism>
<dbReference type="Gene3D" id="3.40.50.300">
    <property type="entry name" value="P-loop containing nucleotide triphosphate hydrolases"/>
    <property type="match status" value="1"/>
</dbReference>
<name>A0A6J7W839_9CAUD</name>